<reference evidence="1" key="1">
    <citation type="submission" date="2021-10" db="EMBL/GenBank/DDBJ databases">
        <authorList>
            <person name="Dean J.D."/>
            <person name="Kim M.K."/>
            <person name="Newey C.N."/>
            <person name="Stoker T.S."/>
            <person name="Thompson D.W."/>
            <person name="Grose J.H."/>
        </authorList>
    </citation>
    <scope>NUCLEOTIDE SEQUENCE</scope>
    <source>
        <strain evidence="1">BT178</strain>
    </source>
</reference>
<proteinExistence type="predicted"/>
<comment type="caution">
    <text evidence="1">The sequence shown here is derived from an EMBL/GenBank/DDBJ whole genome shotgun (WGS) entry which is preliminary data.</text>
</comment>
<keyword evidence="2" id="KW-1185">Reference proteome</keyword>
<gene>
    <name evidence="1" type="ORF">LGH74_08295</name>
</gene>
<protein>
    <submittedName>
        <fullName evidence="1">Uncharacterized protein</fullName>
    </submittedName>
</protein>
<evidence type="ECO:0000313" key="1">
    <source>
        <dbReference type="EMBL" id="MCB2407974.1"/>
    </source>
</evidence>
<sequence length="235" mass="25699">MSKYKSRFANFFLNLRLNRAEFGEMAGFTLQALRQSPEAATTYKPVIQDLDAALSAYTAAHSGQLSGEAQGATITAAQALLDFKAYVKRVERKHVNPSFDEGSADLKAIFPQGRAALTGSSQEKALAAFSAFLTALDARPETFPAAIRTEGQQVYQRLKAALEQADGAQSANSAQRTDLHDGREATARQLFRAYAQLLLSYYEQPQRVAAHFDLSKALISKAGKKTPKTLQNLHQ</sequence>
<name>A0ABS8AQF5_9BACT</name>
<accession>A0ABS8AQF5</accession>
<dbReference type="EMBL" id="JAJADR010000002">
    <property type="protein sequence ID" value="MCB2407974.1"/>
    <property type="molecule type" value="Genomic_DNA"/>
</dbReference>
<evidence type="ECO:0000313" key="2">
    <source>
        <dbReference type="Proteomes" id="UP001165296"/>
    </source>
</evidence>
<organism evidence="1 2">
    <name type="scientific">Hymenobacter lucidus</name>
    <dbReference type="NCBI Taxonomy" id="2880930"/>
    <lineage>
        <taxon>Bacteria</taxon>
        <taxon>Pseudomonadati</taxon>
        <taxon>Bacteroidota</taxon>
        <taxon>Cytophagia</taxon>
        <taxon>Cytophagales</taxon>
        <taxon>Hymenobacteraceae</taxon>
        <taxon>Hymenobacter</taxon>
    </lineage>
</organism>
<dbReference type="Proteomes" id="UP001165296">
    <property type="component" value="Unassembled WGS sequence"/>
</dbReference>
<dbReference type="RefSeq" id="WP_226174462.1">
    <property type="nucleotide sequence ID" value="NZ_JAJADR010000002.1"/>
</dbReference>